<dbReference type="InterPro" id="IPR044992">
    <property type="entry name" value="ChyE-like"/>
</dbReference>
<dbReference type="PROSITE" id="PS51273">
    <property type="entry name" value="GATASE_TYPE_1"/>
    <property type="match status" value="1"/>
</dbReference>
<protein>
    <submittedName>
        <fullName evidence="2">Type 1 glutamine amidotransferase</fullName>
    </submittedName>
</protein>
<dbReference type="PANTHER" id="PTHR42695">
    <property type="entry name" value="GLUTAMINE AMIDOTRANSFERASE YLR126C-RELATED"/>
    <property type="match status" value="1"/>
</dbReference>
<reference evidence="2 3" key="1">
    <citation type="submission" date="2021-03" db="EMBL/GenBank/DDBJ databases">
        <title>The complete genome sequence of Acetobacter suratthaniensis TBRC 1719.</title>
        <authorList>
            <person name="Charoenyingcharoen P."/>
            <person name="Yukphan P."/>
        </authorList>
    </citation>
    <scope>NUCLEOTIDE SEQUENCE [LARGE SCALE GENOMIC DNA]</scope>
    <source>
        <strain evidence="2 3">TBRC 1719</strain>
    </source>
</reference>
<name>A0ABS3LMI2_9PROT</name>
<feature type="domain" description="Glutamine amidotransferase" evidence="1">
    <location>
        <begin position="30"/>
        <end position="191"/>
    </location>
</feature>
<dbReference type="InterPro" id="IPR017926">
    <property type="entry name" value="GATASE"/>
</dbReference>
<dbReference type="InterPro" id="IPR029062">
    <property type="entry name" value="Class_I_gatase-like"/>
</dbReference>
<organism evidence="2 3">
    <name type="scientific">Acetobacter suratthaniensis</name>
    <dbReference type="NCBI Taxonomy" id="1502841"/>
    <lineage>
        <taxon>Bacteria</taxon>
        <taxon>Pseudomonadati</taxon>
        <taxon>Pseudomonadota</taxon>
        <taxon>Alphaproteobacteria</taxon>
        <taxon>Acetobacterales</taxon>
        <taxon>Acetobacteraceae</taxon>
        <taxon>Acetobacter</taxon>
    </lineage>
</organism>
<gene>
    <name evidence="2" type="ORF">J2D75_08850</name>
</gene>
<keyword evidence="2" id="KW-0315">Glutamine amidotransferase</keyword>
<evidence type="ECO:0000313" key="2">
    <source>
        <dbReference type="EMBL" id="MBO1328585.1"/>
    </source>
</evidence>
<dbReference type="EMBL" id="JAFVMG010000008">
    <property type="protein sequence ID" value="MBO1328585.1"/>
    <property type="molecule type" value="Genomic_DNA"/>
</dbReference>
<dbReference type="PANTHER" id="PTHR42695:SF5">
    <property type="entry name" value="GLUTAMINE AMIDOTRANSFERASE YLR126C-RELATED"/>
    <property type="match status" value="1"/>
</dbReference>
<sequence length="247" mass="27626">MFYAEVFMQILVFQHLDVEHPGVFRDFWKKAGHDVHTVHFNRDDIIPPLEDFDLLVVLGGPMDVWETEQNPWLVREMSAIYHWVRNLEKPYFGICLGHQLLAQALGGHVGLMKKPEVGLATIHVTTEGQQDPLFANAPHEMEIFQWHGAEVQTLPEGAVVLAANAACPVQAMRVGPHAWGLQYHVEMTDTTVAEWSAIPEYKASMEKALGAERAATLETTLAPLLPGFNAMAHALNENLFTCMTPHS</sequence>
<proteinExistence type="predicted"/>
<dbReference type="Pfam" id="PF00117">
    <property type="entry name" value="GATase"/>
    <property type="match status" value="1"/>
</dbReference>
<evidence type="ECO:0000259" key="1">
    <source>
        <dbReference type="Pfam" id="PF00117"/>
    </source>
</evidence>
<keyword evidence="3" id="KW-1185">Reference proteome</keyword>
<comment type="caution">
    <text evidence="2">The sequence shown here is derived from an EMBL/GenBank/DDBJ whole genome shotgun (WGS) entry which is preliminary data.</text>
</comment>
<dbReference type="CDD" id="cd01741">
    <property type="entry name" value="GATase1_1"/>
    <property type="match status" value="1"/>
</dbReference>
<dbReference type="Gene3D" id="3.40.50.880">
    <property type="match status" value="1"/>
</dbReference>
<accession>A0ABS3LMI2</accession>
<dbReference type="SUPFAM" id="SSF52317">
    <property type="entry name" value="Class I glutamine amidotransferase-like"/>
    <property type="match status" value="1"/>
</dbReference>
<evidence type="ECO:0000313" key="3">
    <source>
        <dbReference type="Proteomes" id="UP000664399"/>
    </source>
</evidence>
<dbReference type="Proteomes" id="UP000664399">
    <property type="component" value="Unassembled WGS sequence"/>
</dbReference>